<dbReference type="OrthoDB" id="19849at2"/>
<dbReference type="SUPFAM" id="SSF56935">
    <property type="entry name" value="Porins"/>
    <property type="match status" value="1"/>
</dbReference>
<reference evidence="10" key="1">
    <citation type="submission" date="2016-06" db="EMBL/GenBank/DDBJ databases">
        <authorList>
            <person name="Rodrigo-Torres L."/>
            <person name="Arahal R.D."/>
            <person name="Lucena T."/>
        </authorList>
    </citation>
    <scope>NUCLEOTIDE SEQUENCE [LARGE SCALE GENOMIC DNA]</scope>
    <source>
        <strain evidence="10">CECT8203</strain>
    </source>
</reference>
<evidence type="ECO:0000313" key="9">
    <source>
        <dbReference type="EMBL" id="SNX50301.1"/>
    </source>
</evidence>
<evidence type="ECO:0000256" key="2">
    <source>
        <dbReference type="ARBA" id="ARBA00008163"/>
    </source>
</evidence>
<evidence type="ECO:0000256" key="8">
    <source>
        <dbReference type="SAM" id="SignalP"/>
    </source>
</evidence>
<proteinExistence type="inferred from homology"/>
<gene>
    <name evidence="9" type="ORF">VTH8203_03956</name>
</gene>
<dbReference type="GO" id="GO:0009279">
    <property type="term" value="C:cell outer membrane"/>
    <property type="evidence" value="ECO:0007669"/>
    <property type="project" value="UniProtKB-SubCell"/>
</dbReference>
<evidence type="ECO:0000313" key="10">
    <source>
        <dbReference type="Proteomes" id="UP000219336"/>
    </source>
</evidence>
<evidence type="ECO:0000256" key="6">
    <source>
        <dbReference type="ARBA" id="ARBA00023136"/>
    </source>
</evidence>
<dbReference type="Pfam" id="PF03349">
    <property type="entry name" value="Toluene_X"/>
    <property type="match status" value="1"/>
</dbReference>
<sequence length="415" mass="45395">MKQKALLIPLVWGITPAVLAAGFQVNEHSASGLGRAFSGEGAVTDNASVLARNPAAMTMFSHAQFSGAISVVDPDINITDTTNNQEMKDVAPMQFVPGAYYLSPINDQWAWGIGLFSNYGVATDYPDASYSGDLAGDTSLVSVSLNPNVAYRINDSFSIGVGVNAVYAHAKLNRHKGILADAVFGGSPSDKLVSMEGTTYAFGWNLGAMYEINENNRFGFSYRSAIDLAFKDGDFSSYDTGISTPADTKADLDVTLPAIWEFSGYHQFASRWAVHYGIQRTEWSDFKELKATSSTCTGGTPPGVCFYKQEDYQDSNRYSLGFTHFLNSDWTLRAGFAYDEQAGKATLSIPDSDRYWYSAGLTYRINDKMTLDAGFTYIDAKSGSFTEKNKLDEELVFTGKSAAYISAIQFNYQFN</sequence>
<dbReference type="EMBL" id="OANU01000117">
    <property type="protein sequence ID" value="SNX50301.1"/>
    <property type="molecule type" value="Genomic_DNA"/>
</dbReference>
<dbReference type="GO" id="GO:0015483">
    <property type="term" value="F:long-chain fatty acid transporting porin activity"/>
    <property type="evidence" value="ECO:0007669"/>
    <property type="project" value="TreeGrafter"/>
</dbReference>
<comment type="subcellular location">
    <subcellularLocation>
        <location evidence="1">Cell outer membrane</location>
        <topology evidence="1">Multi-pass membrane protein</topology>
    </subcellularLocation>
</comment>
<keyword evidence="5 8" id="KW-0732">Signal</keyword>
<organism evidence="9 10">
    <name type="scientific">Vibrio thalassae</name>
    <dbReference type="NCBI Taxonomy" id="1243014"/>
    <lineage>
        <taxon>Bacteria</taxon>
        <taxon>Pseudomonadati</taxon>
        <taxon>Pseudomonadota</taxon>
        <taxon>Gammaproteobacteria</taxon>
        <taxon>Vibrionales</taxon>
        <taxon>Vibrionaceae</taxon>
        <taxon>Vibrio</taxon>
    </lineage>
</organism>
<keyword evidence="6" id="KW-0472">Membrane</keyword>
<dbReference type="RefSeq" id="WP_096995244.1">
    <property type="nucleotide sequence ID" value="NZ_JBHSII010000011.1"/>
</dbReference>
<keyword evidence="4" id="KW-0812">Transmembrane</keyword>
<dbReference type="Proteomes" id="UP000219336">
    <property type="component" value="Unassembled WGS sequence"/>
</dbReference>
<comment type="similarity">
    <text evidence="2">Belongs to the OmpP1/FadL family.</text>
</comment>
<keyword evidence="3" id="KW-1134">Transmembrane beta strand</keyword>
<evidence type="ECO:0000256" key="1">
    <source>
        <dbReference type="ARBA" id="ARBA00004571"/>
    </source>
</evidence>
<dbReference type="PANTHER" id="PTHR35093">
    <property type="entry name" value="OUTER MEMBRANE PROTEIN NMB0088-RELATED"/>
    <property type="match status" value="1"/>
</dbReference>
<dbReference type="AlphaFoldDB" id="A0A240EP49"/>
<evidence type="ECO:0000256" key="5">
    <source>
        <dbReference type="ARBA" id="ARBA00022729"/>
    </source>
</evidence>
<accession>A0A240EP49</accession>
<feature type="signal peptide" evidence="8">
    <location>
        <begin position="1"/>
        <end position="20"/>
    </location>
</feature>
<name>A0A240EP49_9VIBR</name>
<evidence type="ECO:0000256" key="7">
    <source>
        <dbReference type="ARBA" id="ARBA00023237"/>
    </source>
</evidence>
<dbReference type="Gene3D" id="2.40.160.60">
    <property type="entry name" value="Outer membrane protein transport protein (OMPP1/FadL/TodX)"/>
    <property type="match status" value="1"/>
</dbReference>
<keyword evidence="7" id="KW-0998">Cell outer membrane</keyword>
<evidence type="ECO:0000256" key="4">
    <source>
        <dbReference type="ARBA" id="ARBA00022692"/>
    </source>
</evidence>
<dbReference type="PANTHER" id="PTHR35093:SF3">
    <property type="entry name" value="LONG-CHAIN FATTY ACID TRANSPORT PROTEIN"/>
    <property type="match status" value="1"/>
</dbReference>
<keyword evidence="10" id="KW-1185">Reference proteome</keyword>
<evidence type="ECO:0000256" key="3">
    <source>
        <dbReference type="ARBA" id="ARBA00022452"/>
    </source>
</evidence>
<protein>
    <submittedName>
        <fullName evidence="9">47 kDa outer membrane protein</fullName>
    </submittedName>
</protein>
<feature type="chain" id="PRO_5012964115" evidence="8">
    <location>
        <begin position="21"/>
        <end position="415"/>
    </location>
</feature>
<dbReference type="InterPro" id="IPR005017">
    <property type="entry name" value="OMPP1/FadL/TodX"/>
</dbReference>